<evidence type="ECO:0000259" key="1">
    <source>
        <dbReference type="Pfam" id="PF00561"/>
    </source>
</evidence>
<dbReference type="EMBL" id="MLJW01000198">
    <property type="protein sequence ID" value="OIQ93885.1"/>
    <property type="molecule type" value="Genomic_DNA"/>
</dbReference>
<dbReference type="PANTHER" id="PTHR43798">
    <property type="entry name" value="MONOACYLGLYCEROL LIPASE"/>
    <property type="match status" value="1"/>
</dbReference>
<dbReference type="Gene3D" id="3.40.50.1820">
    <property type="entry name" value="alpha/beta hydrolase"/>
    <property type="match status" value="1"/>
</dbReference>
<proteinExistence type="predicted"/>
<comment type="caution">
    <text evidence="2">The sequence shown here is derived from an EMBL/GenBank/DDBJ whole genome shotgun (WGS) entry which is preliminary data.</text>
</comment>
<dbReference type="InterPro" id="IPR029058">
    <property type="entry name" value="AB_hydrolase_fold"/>
</dbReference>
<evidence type="ECO:0000313" key="2">
    <source>
        <dbReference type="EMBL" id="OIQ93885.1"/>
    </source>
</evidence>
<feature type="domain" description="AB hydrolase-1" evidence="1">
    <location>
        <begin position="40"/>
        <end position="176"/>
    </location>
</feature>
<keyword evidence="2" id="KW-0378">Hydrolase</keyword>
<sequence>MPSPATATAPPSVSDHRIEHPSGALFARSWTPCAVAAASPIVLLHDSLGCVELWRDFPARLAAASARRVIAYDRLGFGRSAPRAGRPPASFIADEAELVPSLQEQLGFERFAVFGHSVGGGIAVHWAARHAEACEALITESAQAFVEARTRQGIEAARDQFADPAQFARLQRYHGERAAWVLDAWVGIWLAPAFADWSLRDVLPAVRCPLLAIHGAADEFGSARQPRTLVEHCGGPARMALLDATGHVPHRERTAEVLALVVEQLARPAAPSRQP</sequence>
<dbReference type="AlphaFoldDB" id="A0A1J5S0M1"/>
<dbReference type="SUPFAM" id="SSF53474">
    <property type="entry name" value="alpha/beta-Hydrolases"/>
    <property type="match status" value="1"/>
</dbReference>
<dbReference type="InterPro" id="IPR000073">
    <property type="entry name" value="AB_hydrolase_1"/>
</dbReference>
<dbReference type="GO" id="GO:0004064">
    <property type="term" value="F:arylesterase activity"/>
    <property type="evidence" value="ECO:0007669"/>
    <property type="project" value="UniProtKB-EC"/>
</dbReference>
<dbReference type="InterPro" id="IPR050266">
    <property type="entry name" value="AB_hydrolase_sf"/>
</dbReference>
<dbReference type="GO" id="GO:0016020">
    <property type="term" value="C:membrane"/>
    <property type="evidence" value="ECO:0007669"/>
    <property type="project" value="TreeGrafter"/>
</dbReference>
<dbReference type="Pfam" id="PF00561">
    <property type="entry name" value="Abhydrolase_1"/>
    <property type="match status" value="1"/>
</dbReference>
<organism evidence="2">
    <name type="scientific">mine drainage metagenome</name>
    <dbReference type="NCBI Taxonomy" id="410659"/>
    <lineage>
        <taxon>unclassified sequences</taxon>
        <taxon>metagenomes</taxon>
        <taxon>ecological metagenomes</taxon>
    </lineage>
</organism>
<dbReference type="PANTHER" id="PTHR43798:SF33">
    <property type="entry name" value="HYDROLASE, PUTATIVE (AFU_ORTHOLOGUE AFUA_2G14860)-RELATED"/>
    <property type="match status" value="1"/>
</dbReference>
<dbReference type="EC" id="1.-.-.-" evidence="2"/>
<dbReference type="EC" id="3.1.1.2" evidence="2"/>
<name>A0A1J5S0M1_9ZZZZ</name>
<protein>
    <submittedName>
        <fullName evidence="2">Arylesterase</fullName>
        <ecNumber evidence="2">1.-.-.-</ecNumber>
        <ecNumber evidence="2">3.1.1.2</ecNumber>
    </submittedName>
</protein>
<reference evidence="2" key="1">
    <citation type="submission" date="2016-10" db="EMBL/GenBank/DDBJ databases">
        <title>Sequence of Gallionella enrichment culture.</title>
        <authorList>
            <person name="Poehlein A."/>
            <person name="Muehling M."/>
            <person name="Daniel R."/>
        </authorList>
    </citation>
    <scope>NUCLEOTIDE SEQUENCE</scope>
</reference>
<keyword evidence="2" id="KW-0560">Oxidoreductase</keyword>
<dbReference type="GO" id="GO:0016491">
    <property type="term" value="F:oxidoreductase activity"/>
    <property type="evidence" value="ECO:0007669"/>
    <property type="project" value="UniProtKB-KW"/>
</dbReference>
<gene>
    <name evidence="2" type="ORF">GALL_241730</name>
</gene>
<accession>A0A1J5S0M1</accession>
<dbReference type="PRINTS" id="PR00111">
    <property type="entry name" value="ABHYDROLASE"/>
</dbReference>